<sequence length="114" mass="12155">MQTKQPNLKSTQFSANVIIILLRAGGHPSKEEVKMGVTCQPLGRSSWYLLCPTTITGVGPGQTILSIDKGGGLKAQAPACSPQALENPLGVSSQRTMIGLPKEEYCRKSLCTQL</sequence>
<dbReference type="Proteomes" id="UP000887565">
    <property type="component" value="Unplaced"/>
</dbReference>
<keyword evidence="1" id="KW-1185">Reference proteome</keyword>
<accession>A0A915IZJ6</accession>
<reference evidence="2" key="1">
    <citation type="submission" date="2022-11" db="UniProtKB">
        <authorList>
            <consortium name="WormBaseParasite"/>
        </authorList>
    </citation>
    <scope>IDENTIFICATION</scope>
</reference>
<evidence type="ECO:0000313" key="2">
    <source>
        <dbReference type="WBParaSite" id="nRc.2.0.1.t19631-RA"/>
    </source>
</evidence>
<name>A0A915IZJ6_ROMCU</name>
<protein>
    <submittedName>
        <fullName evidence="2">Uncharacterized protein</fullName>
    </submittedName>
</protein>
<dbReference type="WBParaSite" id="nRc.2.0.1.t19631-RA">
    <property type="protein sequence ID" value="nRc.2.0.1.t19631-RA"/>
    <property type="gene ID" value="nRc.2.0.1.g19631"/>
</dbReference>
<organism evidence="1 2">
    <name type="scientific">Romanomermis culicivorax</name>
    <name type="common">Nematode worm</name>
    <dbReference type="NCBI Taxonomy" id="13658"/>
    <lineage>
        <taxon>Eukaryota</taxon>
        <taxon>Metazoa</taxon>
        <taxon>Ecdysozoa</taxon>
        <taxon>Nematoda</taxon>
        <taxon>Enoplea</taxon>
        <taxon>Dorylaimia</taxon>
        <taxon>Mermithida</taxon>
        <taxon>Mermithoidea</taxon>
        <taxon>Mermithidae</taxon>
        <taxon>Romanomermis</taxon>
    </lineage>
</organism>
<proteinExistence type="predicted"/>
<evidence type="ECO:0000313" key="1">
    <source>
        <dbReference type="Proteomes" id="UP000887565"/>
    </source>
</evidence>
<dbReference type="AlphaFoldDB" id="A0A915IZJ6"/>